<dbReference type="EMBL" id="BAER01000044">
    <property type="protein sequence ID" value="GAC32666.1"/>
    <property type="molecule type" value="Genomic_DNA"/>
</dbReference>
<dbReference type="PROSITE" id="PS50110">
    <property type="entry name" value="RESPONSE_REGULATORY"/>
    <property type="match status" value="1"/>
</dbReference>
<evidence type="ECO:0000313" key="4">
    <source>
        <dbReference type="Proteomes" id="UP000006322"/>
    </source>
</evidence>
<dbReference type="PANTHER" id="PTHR44520:SF2">
    <property type="entry name" value="RESPONSE REGULATOR RCP1"/>
    <property type="match status" value="1"/>
</dbReference>
<dbReference type="SUPFAM" id="SSF52172">
    <property type="entry name" value="CheY-like"/>
    <property type="match status" value="1"/>
</dbReference>
<dbReference type="InterPro" id="IPR052893">
    <property type="entry name" value="TCS_response_regulator"/>
</dbReference>
<dbReference type="RefSeq" id="WP_007104453.1">
    <property type="nucleotide sequence ID" value="NZ_BAER01000044.1"/>
</dbReference>
<feature type="domain" description="Response regulatory" evidence="2">
    <location>
        <begin position="10"/>
        <end position="138"/>
    </location>
</feature>
<dbReference type="Gene3D" id="3.40.50.2300">
    <property type="match status" value="1"/>
</dbReference>
<dbReference type="Proteomes" id="UP000006322">
    <property type="component" value="Unassembled WGS sequence"/>
</dbReference>
<dbReference type="InterPro" id="IPR011006">
    <property type="entry name" value="CheY-like_superfamily"/>
</dbReference>
<dbReference type="PANTHER" id="PTHR44520">
    <property type="entry name" value="RESPONSE REGULATOR RCP1-RELATED"/>
    <property type="match status" value="1"/>
</dbReference>
<accession>K6Z924</accession>
<gene>
    <name evidence="3" type="ORF">GPLA_1756</name>
</gene>
<comment type="caution">
    <text evidence="3">The sequence shown here is derived from an EMBL/GenBank/DDBJ whole genome shotgun (WGS) entry which is preliminary data.</text>
</comment>
<dbReference type="SMART" id="SM00448">
    <property type="entry name" value="REC"/>
    <property type="match status" value="1"/>
</dbReference>
<evidence type="ECO:0000313" key="3">
    <source>
        <dbReference type="EMBL" id="GAC32666.1"/>
    </source>
</evidence>
<dbReference type="STRING" id="1129793.GPLA_1756"/>
<dbReference type="InterPro" id="IPR001789">
    <property type="entry name" value="Sig_transdc_resp-reg_receiver"/>
</dbReference>
<proteinExistence type="predicted"/>
<protein>
    <recommendedName>
        <fullName evidence="2">Response regulatory domain-containing protein</fullName>
    </recommendedName>
</protein>
<evidence type="ECO:0000259" key="2">
    <source>
        <dbReference type="PROSITE" id="PS50110"/>
    </source>
</evidence>
<dbReference type="GO" id="GO:0000160">
    <property type="term" value="P:phosphorelay signal transduction system"/>
    <property type="evidence" value="ECO:0007669"/>
    <property type="project" value="InterPro"/>
</dbReference>
<sequence>MKSKAAQTLTFLMVDSDEDDTILMQEAFYESNMHSHLYCVKDAVQLAEYLRGDGIYQARDSYPLPNIILLELGAPIITALSTLEWLKSSAELRRIPVVIFANGLDESLVSRAYELGASSYIVKPTTFCELQRIVRGFHDYWSLCARPNVSENYPARKDSKRTLTLAPSPVPANTNAH</sequence>
<keyword evidence="4" id="KW-1185">Reference proteome</keyword>
<dbReference type="AlphaFoldDB" id="K6Z924"/>
<dbReference type="OrthoDB" id="9793549at2"/>
<reference evidence="4" key="1">
    <citation type="journal article" date="2014" name="Environ. Microbiol.">
        <title>Comparative genomics of the marine bacterial genus Glaciecola reveals the high degree of genomic diversity and genomic characteristic for cold adaptation.</title>
        <authorList>
            <person name="Qin Q.L."/>
            <person name="Xie B.B."/>
            <person name="Yu Y."/>
            <person name="Shu Y.L."/>
            <person name="Rong J.C."/>
            <person name="Zhang Y.J."/>
            <person name="Zhao D.L."/>
            <person name="Chen X.L."/>
            <person name="Zhang X.Y."/>
            <person name="Chen B."/>
            <person name="Zhou B.C."/>
            <person name="Zhang Y.Z."/>
        </authorList>
    </citation>
    <scope>NUCLEOTIDE SEQUENCE [LARGE SCALE GENOMIC DNA]</scope>
    <source>
        <strain evidence="4">LMG 21857</strain>
    </source>
</reference>
<name>K6Z924_9ALTE</name>
<comment type="caution">
    <text evidence="1">Lacks conserved residue(s) required for the propagation of feature annotation.</text>
</comment>
<evidence type="ECO:0000256" key="1">
    <source>
        <dbReference type="PROSITE-ProRule" id="PRU00169"/>
    </source>
</evidence>
<organism evidence="3 4">
    <name type="scientific">Paraglaciecola polaris LMG 21857</name>
    <dbReference type="NCBI Taxonomy" id="1129793"/>
    <lineage>
        <taxon>Bacteria</taxon>
        <taxon>Pseudomonadati</taxon>
        <taxon>Pseudomonadota</taxon>
        <taxon>Gammaproteobacteria</taxon>
        <taxon>Alteromonadales</taxon>
        <taxon>Alteromonadaceae</taxon>
        <taxon>Paraglaciecola</taxon>
    </lineage>
</organism>